<evidence type="ECO:0000313" key="2">
    <source>
        <dbReference type="EMBL" id="TFU25479.1"/>
    </source>
</evidence>
<feature type="domain" description="DUF418" evidence="1">
    <location>
        <begin position="57"/>
        <end position="85"/>
    </location>
</feature>
<evidence type="ECO:0000313" key="3">
    <source>
        <dbReference type="Proteomes" id="UP000297668"/>
    </source>
</evidence>
<protein>
    <submittedName>
        <fullName evidence="2">DUF418 domain-containing protein</fullName>
    </submittedName>
</protein>
<dbReference type="EMBL" id="SJZF01000021">
    <property type="protein sequence ID" value="TFU25479.1"/>
    <property type="molecule type" value="Genomic_DNA"/>
</dbReference>
<comment type="caution">
    <text evidence="2">The sequence shown here is derived from an EMBL/GenBank/DDBJ whole genome shotgun (WGS) entry which is preliminary data.</text>
</comment>
<organism evidence="2 3">
    <name type="scientific">Thermus tengchongensis</name>
    <dbReference type="NCBI Taxonomy" id="1214928"/>
    <lineage>
        <taxon>Bacteria</taxon>
        <taxon>Thermotogati</taxon>
        <taxon>Deinococcota</taxon>
        <taxon>Deinococci</taxon>
        <taxon>Thermales</taxon>
        <taxon>Thermaceae</taxon>
        <taxon>Thermus</taxon>
    </lineage>
</organism>
<name>A0A4Y9FAC0_9DEIN</name>
<sequence>MVDGLEAGLFHRVLGLFVPPLQFPQGQVPGYLRHGRRILQKRVSPGPPRGRSPRGVVLQVALAHLWLLRFPQGPLEWLWRRLAYGG</sequence>
<dbReference type="AlphaFoldDB" id="A0A4Y9FAC0"/>
<dbReference type="InterPro" id="IPR007349">
    <property type="entry name" value="DUF418"/>
</dbReference>
<accession>A0A4Y9FAC0</accession>
<gene>
    <name evidence="2" type="ORF">E0687_10765</name>
</gene>
<reference evidence="2 3" key="1">
    <citation type="submission" date="2019-03" db="EMBL/GenBank/DDBJ databases">
        <title>Thermus tengchongensis species for the arsenic transformation mechanism.</title>
        <authorList>
            <person name="Yuan G.C."/>
        </authorList>
    </citation>
    <scope>NUCLEOTIDE SEQUENCE [LARGE SCALE GENOMIC DNA]</scope>
    <source>
        <strain evidence="2 3">15W</strain>
    </source>
</reference>
<evidence type="ECO:0000259" key="1">
    <source>
        <dbReference type="Pfam" id="PF04235"/>
    </source>
</evidence>
<proteinExistence type="predicted"/>
<dbReference type="Pfam" id="PF04235">
    <property type="entry name" value="DUF418"/>
    <property type="match status" value="1"/>
</dbReference>
<dbReference type="Proteomes" id="UP000297668">
    <property type="component" value="Unassembled WGS sequence"/>
</dbReference>